<keyword evidence="3" id="KW-1185">Reference proteome</keyword>
<proteinExistence type="predicted"/>
<evidence type="ECO:0000313" key="2">
    <source>
        <dbReference type="EMBL" id="MCK9875740.1"/>
    </source>
</evidence>
<dbReference type="RefSeq" id="WP_248824152.1">
    <property type="nucleotide sequence ID" value="NZ_JALKFT010000006.1"/>
</dbReference>
<sequence>MRPGAAAGFDRLRHREYRAPGPAVLEAGPAGVAGSTVSAPGETSARPPTVPSGPSVGRDAHGKRVLYSGARPSPAPSAGLRLECSRCGGTRLLGTWQSLRVLTPSVHLPVMRARHFSLVRCPNCHRVSWVRLGLHLRAVG</sequence>
<comment type="caution">
    <text evidence="2">The sequence shown here is derived from an EMBL/GenBank/DDBJ whole genome shotgun (WGS) entry which is preliminary data.</text>
</comment>
<evidence type="ECO:0008006" key="4">
    <source>
        <dbReference type="Google" id="ProtNLM"/>
    </source>
</evidence>
<evidence type="ECO:0000256" key="1">
    <source>
        <dbReference type="SAM" id="MobiDB-lite"/>
    </source>
</evidence>
<reference evidence="2 3" key="1">
    <citation type="submission" date="2022-04" db="EMBL/GenBank/DDBJ databases">
        <title>Genome diversity in the genus Frankia.</title>
        <authorList>
            <person name="Carlos-Shanley C."/>
            <person name="Hahn D."/>
        </authorList>
    </citation>
    <scope>NUCLEOTIDE SEQUENCE [LARGE SCALE GENOMIC DNA]</scope>
    <source>
        <strain evidence="2 3">Ag45/Mut15</strain>
    </source>
</reference>
<gene>
    <name evidence="2" type="ORF">MXD59_08130</name>
</gene>
<evidence type="ECO:0000313" key="3">
    <source>
        <dbReference type="Proteomes" id="UP001201873"/>
    </source>
</evidence>
<feature type="region of interest" description="Disordered" evidence="1">
    <location>
        <begin position="22"/>
        <end position="61"/>
    </location>
</feature>
<protein>
    <recommendedName>
        <fullName evidence="4">Mut7-C RNAse domain-containing protein</fullName>
    </recommendedName>
</protein>
<organism evidence="2 3">
    <name type="scientific">Frankia umida</name>
    <dbReference type="NCBI Taxonomy" id="573489"/>
    <lineage>
        <taxon>Bacteria</taxon>
        <taxon>Bacillati</taxon>
        <taxon>Actinomycetota</taxon>
        <taxon>Actinomycetes</taxon>
        <taxon>Frankiales</taxon>
        <taxon>Frankiaceae</taxon>
        <taxon>Frankia</taxon>
    </lineage>
</organism>
<dbReference type="Proteomes" id="UP001201873">
    <property type="component" value="Unassembled WGS sequence"/>
</dbReference>
<dbReference type="EMBL" id="JALKFT010000006">
    <property type="protein sequence ID" value="MCK9875740.1"/>
    <property type="molecule type" value="Genomic_DNA"/>
</dbReference>
<name>A0ABT0JWF2_9ACTN</name>
<accession>A0ABT0JWF2</accession>